<feature type="transmembrane region" description="Helical" evidence="5">
    <location>
        <begin position="471"/>
        <end position="489"/>
    </location>
</feature>
<feature type="transmembrane region" description="Helical" evidence="5">
    <location>
        <begin position="93"/>
        <end position="117"/>
    </location>
</feature>
<evidence type="ECO:0000256" key="2">
    <source>
        <dbReference type="ARBA" id="ARBA00022692"/>
    </source>
</evidence>
<feature type="transmembrane region" description="Helical" evidence="5">
    <location>
        <begin position="556"/>
        <end position="576"/>
    </location>
</feature>
<dbReference type="OrthoDB" id="3900342at2759"/>
<feature type="transmembrane region" description="Helical" evidence="5">
    <location>
        <begin position="163"/>
        <end position="184"/>
    </location>
</feature>
<dbReference type="OMA" id="CALCACY"/>
<evidence type="ECO:0000256" key="1">
    <source>
        <dbReference type="ARBA" id="ARBA00004141"/>
    </source>
</evidence>
<feature type="transmembrane region" description="Helical" evidence="5">
    <location>
        <begin position="34"/>
        <end position="56"/>
    </location>
</feature>
<keyword evidence="2 5" id="KW-0812">Transmembrane</keyword>
<evidence type="ECO:0000313" key="7">
    <source>
        <dbReference type="Proteomes" id="UP000277928"/>
    </source>
</evidence>
<dbReference type="STRING" id="42156.A0A3P6SJ50"/>
<name>A0A3P6SJ50_LITSI</name>
<organism evidence="6 7">
    <name type="scientific">Litomosoides sigmodontis</name>
    <name type="common">Filarial nematode worm</name>
    <dbReference type="NCBI Taxonomy" id="42156"/>
    <lineage>
        <taxon>Eukaryota</taxon>
        <taxon>Metazoa</taxon>
        <taxon>Ecdysozoa</taxon>
        <taxon>Nematoda</taxon>
        <taxon>Chromadorea</taxon>
        <taxon>Rhabditida</taxon>
        <taxon>Spirurina</taxon>
        <taxon>Spiruromorpha</taxon>
        <taxon>Filarioidea</taxon>
        <taxon>Onchocercidae</taxon>
        <taxon>Litomosoides</taxon>
    </lineage>
</organism>
<evidence type="ECO:0000313" key="6">
    <source>
        <dbReference type="EMBL" id="VDK72307.1"/>
    </source>
</evidence>
<dbReference type="GO" id="GO:0005886">
    <property type="term" value="C:plasma membrane"/>
    <property type="evidence" value="ECO:0007669"/>
    <property type="project" value="TreeGrafter"/>
</dbReference>
<evidence type="ECO:0000256" key="4">
    <source>
        <dbReference type="ARBA" id="ARBA00023136"/>
    </source>
</evidence>
<sequence length="588" mass="66236">MTSRRIASLNRYRTVGGGFLEHSEWIRKLQTPSLVGIASVLTIPFGIFIITPYVVMNVSGPSALLSLLIAFIIMIISGMHMNELLCSMPKSCLLYNFTYATFGEIPAFLNLLFHGLFEKHFAVEMPYHLETIFATKIDFFAVLAIICAAIILCCSIRVMATVSIIMVVVCALATNSTAFVGFYFADPNNWLAAGFVKHNTTGVIKGASNYLSAYVGIEALSFLMDETKNPRKRLPSLMLFMIITLTLIMFLTTTVITLVTDISTYPSDMLFPDIFDKLSVPSAKLVWCTTNVTTRMLLDCFFFHLLINLMYRWSGDDESSEMISTYETLRNIIIAQQEVRCDRCFQKLPSMGLLSNVEEGKREELNERKSSQYRAFKTSQSLTENLKETIMKFHKDGKRPSLPSLDSYNFSHNCLRSSCSPCSTSTANIKKHKFHIFEYDIPKMLYWNKYPASMKSSENFDKTDYKSSMRALVFFIVISIATGFLLLKTERDLTTAYAIPLMLFACIALGCVVLNAARQTVNPASRERSYKTPVFPYLTLFAIFLATLTACTTADHITVVALIAWIVFGLVLYALYGYRHSKEGTCTV</sequence>
<feature type="transmembrane region" description="Helical" evidence="5">
    <location>
        <begin position="62"/>
        <end position="81"/>
    </location>
</feature>
<dbReference type="EMBL" id="UYRX01000067">
    <property type="protein sequence ID" value="VDK72307.1"/>
    <property type="molecule type" value="Genomic_DNA"/>
</dbReference>
<accession>A0A3P6SJ50</accession>
<gene>
    <name evidence="6" type="ORF">NLS_LOCUS1748</name>
</gene>
<dbReference type="GO" id="GO:0015171">
    <property type="term" value="F:amino acid transmembrane transporter activity"/>
    <property type="evidence" value="ECO:0007669"/>
    <property type="project" value="TreeGrafter"/>
</dbReference>
<dbReference type="PIRSF" id="PIRSF006060">
    <property type="entry name" value="AA_transporter"/>
    <property type="match status" value="1"/>
</dbReference>
<dbReference type="Pfam" id="PF13520">
    <property type="entry name" value="AA_permease_2"/>
    <property type="match status" value="1"/>
</dbReference>
<evidence type="ECO:0000256" key="5">
    <source>
        <dbReference type="SAM" id="Phobius"/>
    </source>
</evidence>
<comment type="subcellular location">
    <subcellularLocation>
        <location evidence="1">Membrane</location>
        <topology evidence="1">Multi-pass membrane protein</topology>
    </subcellularLocation>
</comment>
<proteinExistence type="predicted"/>
<keyword evidence="3 5" id="KW-1133">Transmembrane helix</keyword>
<dbReference type="PANTHER" id="PTHR43243">
    <property type="entry name" value="INNER MEMBRANE TRANSPORTER YGJI-RELATED"/>
    <property type="match status" value="1"/>
</dbReference>
<feature type="transmembrane region" description="Helical" evidence="5">
    <location>
        <begin position="137"/>
        <end position="156"/>
    </location>
</feature>
<evidence type="ECO:0000256" key="3">
    <source>
        <dbReference type="ARBA" id="ARBA00022989"/>
    </source>
</evidence>
<dbReference type="AlphaFoldDB" id="A0A3P6SJ50"/>
<keyword evidence="4 5" id="KW-0472">Membrane</keyword>
<feature type="transmembrane region" description="Helical" evidence="5">
    <location>
        <begin position="236"/>
        <end position="259"/>
    </location>
</feature>
<reference evidence="6 7" key="1">
    <citation type="submission" date="2018-08" db="EMBL/GenBank/DDBJ databases">
        <authorList>
            <person name="Laetsch R D."/>
            <person name="Stevens L."/>
            <person name="Kumar S."/>
            <person name="Blaxter L. M."/>
        </authorList>
    </citation>
    <scope>NUCLEOTIDE SEQUENCE [LARGE SCALE GENOMIC DNA]</scope>
</reference>
<dbReference type="PANTHER" id="PTHR43243:SF20">
    <property type="entry name" value="CATIONIC AMINO ACID TRANSPORTER 3"/>
    <property type="match status" value="1"/>
</dbReference>
<dbReference type="Proteomes" id="UP000277928">
    <property type="component" value="Unassembled WGS sequence"/>
</dbReference>
<feature type="transmembrane region" description="Helical" evidence="5">
    <location>
        <begin position="534"/>
        <end position="550"/>
    </location>
</feature>
<keyword evidence="7" id="KW-1185">Reference proteome</keyword>
<protein>
    <recommendedName>
        <fullName evidence="8">Cationic amino acid transporter C-terminal domain-containing protein</fullName>
    </recommendedName>
</protein>
<feature type="transmembrane region" description="Helical" evidence="5">
    <location>
        <begin position="495"/>
        <end position="514"/>
    </location>
</feature>
<dbReference type="Gene3D" id="1.20.1740.10">
    <property type="entry name" value="Amino acid/polyamine transporter I"/>
    <property type="match status" value="2"/>
</dbReference>
<dbReference type="InterPro" id="IPR002293">
    <property type="entry name" value="AA/rel_permease1"/>
</dbReference>
<evidence type="ECO:0008006" key="8">
    <source>
        <dbReference type="Google" id="ProtNLM"/>
    </source>
</evidence>